<name>A0A9W4XE31_9PLEO</name>
<gene>
    <name evidence="2" type="ORF">PDIGIT_LOCUS1368</name>
</gene>
<feature type="signal peptide" evidence="1">
    <location>
        <begin position="1"/>
        <end position="21"/>
    </location>
</feature>
<evidence type="ECO:0000313" key="3">
    <source>
        <dbReference type="Proteomes" id="UP001152607"/>
    </source>
</evidence>
<comment type="caution">
    <text evidence="2">The sequence shown here is derived from an EMBL/GenBank/DDBJ whole genome shotgun (WGS) entry which is preliminary data.</text>
</comment>
<accession>A0A9W4XE31</accession>
<protein>
    <recommendedName>
        <fullName evidence="4">Secreted protein</fullName>
    </recommendedName>
</protein>
<organism evidence="2 3">
    <name type="scientific">Periconia digitata</name>
    <dbReference type="NCBI Taxonomy" id="1303443"/>
    <lineage>
        <taxon>Eukaryota</taxon>
        <taxon>Fungi</taxon>
        <taxon>Dikarya</taxon>
        <taxon>Ascomycota</taxon>
        <taxon>Pezizomycotina</taxon>
        <taxon>Dothideomycetes</taxon>
        <taxon>Pleosporomycetidae</taxon>
        <taxon>Pleosporales</taxon>
        <taxon>Massarineae</taxon>
        <taxon>Periconiaceae</taxon>
        <taxon>Periconia</taxon>
    </lineage>
</organism>
<evidence type="ECO:0000313" key="2">
    <source>
        <dbReference type="EMBL" id="CAI6261523.1"/>
    </source>
</evidence>
<evidence type="ECO:0008006" key="4">
    <source>
        <dbReference type="Google" id="ProtNLM"/>
    </source>
</evidence>
<dbReference type="AlphaFoldDB" id="A0A9W4XE31"/>
<evidence type="ECO:0000256" key="1">
    <source>
        <dbReference type="SAM" id="SignalP"/>
    </source>
</evidence>
<keyword evidence="3" id="KW-1185">Reference proteome</keyword>
<keyword evidence="1" id="KW-0732">Signal</keyword>
<sequence length="63" mass="6758">MITGGCIECALCCCSAGVAVAVLRFCVADCCRVRQYVATTFPLSSIMSSPCIYSKHFPSFLIL</sequence>
<feature type="chain" id="PRO_5040827701" description="Secreted protein" evidence="1">
    <location>
        <begin position="22"/>
        <end position="63"/>
    </location>
</feature>
<reference evidence="2" key="1">
    <citation type="submission" date="2023-01" db="EMBL/GenBank/DDBJ databases">
        <authorList>
            <person name="Van Ghelder C."/>
            <person name="Rancurel C."/>
        </authorList>
    </citation>
    <scope>NUCLEOTIDE SEQUENCE</scope>
    <source>
        <strain evidence="2">CNCM I-4278</strain>
    </source>
</reference>
<proteinExistence type="predicted"/>
<dbReference type="Proteomes" id="UP001152607">
    <property type="component" value="Unassembled WGS sequence"/>
</dbReference>
<dbReference type="EMBL" id="CAOQHR010000001">
    <property type="protein sequence ID" value="CAI6261523.1"/>
    <property type="molecule type" value="Genomic_DNA"/>
</dbReference>